<feature type="compositionally biased region" description="Polar residues" evidence="1">
    <location>
        <begin position="7"/>
        <end position="20"/>
    </location>
</feature>
<evidence type="ECO:0000313" key="4">
    <source>
        <dbReference type="EMBL" id="KAK1936793.1"/>
    </source>
</evidence>
<dbReference type="Proteomes" id="UP001259832">
    <property type="component" value="Unassembled WGS sequence"/>
</dbReference>
<comment type="caution">
    <text evidence="2">The sequence shown here is derived from an EMBL/GenBank/DDBJ whole genome shotgun (WGS) entry which is preliminary data.</text>
</comment>
<organism evidence="2 6">
    <name type="scientific">Phytophthora citrophthora</name>
    <dbReference type="NCBI Taxonomy" id="4793"/>
    <lineage>
        <taxon>Eukaryota</taxon>
        <taxon>Sar</taxon>
        <taxon>Stramenopiles</taxon>
        <taxon>Oomycota</taxon>
        <taxon>Peronosporomycetes</taxon>
        <taxon>Peronosporales</taxon>
        <taxon>Peronosporaceae</taxon>
        <taxon>Phytophthora</taxon>
    </lineage>
</organism>
<accession>A0AAD9GE23</accession>
<evidence type="ECO:0000256" key="1">
    <source>
        <dbReference type="SAM" id="MobiDB-lite"/>
    </source>
</evidence>
<sequence>MAVARLNSASSGPYNGSVSSPKAYEQNAPDPTTDSLMAQIIKMNVMAEQSRQQIQDNLKLARQLSHNNSHT</sequence>
<dbReference type="EMBL" id="JASMQC010000021">
    <property type="protein sequence ID" value="KAK1936793.1"/>
    <property type="molecule type" value="Genomic_DNA"/>
</dbReference>
<keyword evidence="6" id="KW-1185">Reference proteome</keyword>
<name>A0AAD9GE23_9STRA</name>
<evidence type="ECO:0000313" key="2">
    <source>
        <dbReference type="EMBL" id="KAK1936760.1"/>
    </source>
</evidence>
<dbReference type="EMBL" id="JASMQC010000021">
    <property type="protein sequence ID" value="KAK1936797.1"/>
    <property type="molecule type" value="Genomic_DNA"/>
</dbReference>
<dbReference type="AlphaFoldDB" id="A0AAD9GE23"/>
<feature type="region of interest" description="Disordered" evidence="1">
    <location>
        <begin position="1"/>
        <end position="32"/>
    </location>
</feature>
<gene>
    <name evidence="2" type="ORF">P3T76_010195</name>
    <name evidence="3" type="ORF">P3T76_010223</name>
    <name evidence="4" type="ORF">P3T76_010228</name>
    <name evidence="5" type="ORF">P3T76_010232</name>
</gene>
<dbReference type="EMBL" id="JASMQC010000021">
    <property type="protein sequence ID" value="KAK1936760.1"/>
    <property type="molecule type" value="Genomic_DNA"/>
</dbReference>
<proteinExistence type="predicted"/>
<evidence type="ECO:0000313" key="6">
    <source>
        <dbReference type="Proteomes" id="UP001259832"/>
    </source>
</evidence>
<evidence type="ECO:0000313" key="3">
    <source>
        <dbReference type="EMBL" id="KAK1936788.1"/>
    </source>
</evidence>
<protein>
    <submittedName>
        <fullName evidence="2">Uncharacterized protein</fullName>
    </submittedName>
</protein>
<dbReference type="EMBL" id="JASMQC010000021">
    <property type="protein sequence ID" value="KAK1936788.1"/>
    <property type="molecule type" value="Genomic_DNA"/>
</dbReference>
<evidence type="ECO:0000313" key="5">
    <source>
        <dbReference type="EMBL" id="KAK1936797.1"/>
    </source>
</evidence>
<reference evidence="2" key="1">
    <citation type="submission" date="2023-08" db="EMBL/GenBank/DDBJ databases">
        <title>Reference Genome Resource for the Citrus Pathogen Phytophthora citrophthora.</title>
        <authorList>
            <person name="Moller H."/>
            <person name="Coetzee B."/>
            <person name="Rose L.J."/>
            <person name="Van Niekerk J.M."/>
        </authorList>
    </citation>
    <scope>NUCLEOTIDE SEQUENCE</scope>
    <source>
        <strain evidence="2">STE-U-9442</strain>
    </source>
</reference>